<keyword evidence="2 5" id="KW-0812">Transmembrane</keyword>
<protein>
    <submittedName>
        <fullName evidence="6">Uncharacterized protein</fullName>
    </submittedName>
</protein>
<dbReference type="EMBL" id="JAAMPI010001068">
    <property type="protein sequence ID" value="KAF4626877.1"/>
    <property type="molecule type" value="Genomic_DNA"/>
</dbReference>
<dbReference type="GO" id="GO:0016020">
    <property type="term" value="C:membrane"/>
    <property type="evidence" value="ECO:0007669"/>
    <property type="project" value="UniProtKB-SubCell"/>
</dbReference>
<feature type="transmembrane region" description="Helical" evidence="5">
    <location>
        <begin position="215"/>
        <end position="233"/>
    </location>
</feature>
<dbReference type="InterPro" id="IPR011701">
    <property type="entry name" value="MFS"/>
</dbReference>
<dbReference type="InterPro" id="IPR036259">
    <property type="entry name" value="MFS_trans_sf"/>
</dbReference>
<dbReference type="Pfam" id="PF07690">
    <property type="entry name" value="MFS_1"/>
    <property type="match status" value="1"/>
</dbReference>
<dbReference type="Gene3D" id="1.20.1250.20">
    <property type="entry name" value="MFS general substrate transporter like domains"/>
    <property type="match status" value="1"/>
</dbReference>
<feature type="transmembrane region" description="Helical" evidence="5">
    <location>
        <begin position="187"/>
        <end position="209"/>
    </location>
</feature>
<feature type="transmembrane region" description="Helical" evidence="5">
    <location>
        <begin position="90"/>
        <end position="114"/>
    </location>
</feature>
<accession>A0A8H4VYF1</accession>
<feature type="transmembrane region" description="Helical" evidence="5">
    <location>
        <begin position="370"/>
        <end position="394"/>
    </location>
</feature>
<keyword evidence="4 5" id="KW-0472">Membrane</keyword>
<comment type="subcellular location">
    <subcellularLocation>
        <location evidence="1">Membrane</location>
        <topology evidence="1">Multi-pass membrane protein</topology>
    </subcellularLocation>
</comment>
<evidence type="ECO:0000313" key="6">
    <source>
        <dbReference type="EMBL" id="KAF4626877.1"/>
    </source>
</evidence>
<feature type="transmembrane region" description="Helical" evidence="5">
    <location>
        <begin position="329"/>
        <end position="349"/>
    </location>
</feature>
<gene>
    <name evidence="6" type="ORF">G7Y89_g11281</name>
</gene>
<dbReference type="GO" id="GO:0022857">
    <property type="term" value="F:transmembrane transporter activity"/>
    <property type="evidence" value="ECO:0007669"/>
    <property type="project" value="InterPro"/>
</dbReference>
<dbReference type="OrthoDB" id="5425648at2759"/>
<evidence type="ECO:0000256" key="4">
    <source>
        <dbReference type="ARBA" id="ARBA00023136"/>
    </source>
</evidence>
<dbReference type="PANTHER" id="PTHR23507:SF1">
    <property type="entry name" value="FI18259P1-RELATED"/>
    <property type="match status" value="1"/>
</dbReference>
<feature type="transmembrane region" description="Helical" evidence="5">
    <location>
        <begin position="400"/>
        <end position="421"/>
    </location>
</feature>
<evidence type="ECO:0000313" key="7">
    <source>
        <dbReference type="Proteomes" id="UP000566819"/>
    </source>
</evidence>
<keyword evidence="7" id="KW-1185">Reference proteome</keyword>
<keyword evidence="3 5" id="KW-1133">Transmembrane helix</keyword>
<feature type="transmembrane region" description="Helical" evidence="5">
    <location>
        <begin position="54"/>
        <end position="78"/>
    </location>
</feature>
<feature type="transmembrane region" description="Helical" evidence="5">
    <location>
        <begin position="433"/>
        <end position="452"/>
    </location>
</feature>
<name>A0A8H4VYF1_9HELO</name>
<dbReference type="SUPFAM" id="SSF103473">
    <property type="entry name" value="MFS general substrate transporter"/>
    <property type="match status" value="1"/>
</dbReference>
<dbReference type="PANTHER" id="PTHR23507">
    <property type="entry name" value="ZGC:174356"/>
    <property type="match status" value="1"/>
</dbReference>
<dbReference type="AlphaFoldDB" id="A0A8H4VYF1"/>
<sequence>MSDHDGPLAETTSLLDDQDHTLFPSAQTVPVTDRENVLAFAGANQCSAFAVLPLALLSALAMAATAATSMFAFAFLLCEVPTECKASERNLYAGVIALATGIANICSLLVLGAIGTLSKRNHKLNILLWLLCRSMSVVALASGIYLRSIVVALSSRVFEGLASDNLLHFNLNTIYVQTSKKTQTGRLIGSSLALYMIGIALSPSLAGLFENFQTSFIMASGIFAFTIVYVLLIPSRALTFPPQAKVELPIQAEETESQLSPKQANSLREFLKAICSPLRPFYERPITLTFGLSLLLYNVMQSYIFAAILVHTTLLFGFTSRQNGNILSLAHSVAAAYLFVALFVAPLISRHLHSRRSAQQCHSSPKERRSLLNAGLAIFSLLIQAASLGLIAMATKPWHIYLGASLAALGLATPSFIKSHFVTMFRHSDASRAMAALTTMEILGSILAPIVLGGSQTLWPGNKVFFGAALIVITSAILILLGVVLEKREDLENPQRSFD</sequence>
<evidence type="ECO:0000256" key="5">
    <source>
        <dbReference type="SAM" id="Phobius"/>
    </source>
</evidence>
<evidence type="ECO:0000256" key="3">
    <source>
        <dbReference type="ARBA" id="ARBA00022989"/>
    </source>
</evidence>
<feature type="transmembrane region" description="Helical" evidence="5">
    <location>
        <begin position="464"/>
        <end position="485"/>
    </location>
</feature>
<comment type="caution">
    <text evidence="6">The sequence shown here is derived from an EMBL/GenBank/DDBJ whole genome shotgun (WGS) entry which is preliminary data.</text>
</comment>
<feature type="transmembrane region" description="Helical" evidence="5">
    <location>
        <begin position="286"/>
        <end position="309"/>
    </location>
</feature>
<organism evidence="6 7">
    <name type="scientific">Cudoniella acicularis</name>
    <dbReference type="NCBI Taxonomy" id="354080"/>
    <lineage>
        <taxon>Eukaryota</taxon>
        <taxon>Fungi</taxon>
        <taxon>Dikarya</taxon>
        <taxon>Ascomycota</taxon>
        <taxon>Pezizomycotina</taxon>
        <taxon>Leotiomycetes</taxon>
        <taxon>Helotiales</taxon>
        <taxon>Tricladiaceae</taxon>
        <taxon>Cudoniella</taxon>
    </lineage>
</organism>
<proteinExistence type="predicted"/>
<feature type="transmembrane region" description="Helical" evidence="5">
    <location>
        <begin position="126"/>
        <end position="146"/>
    </location>
</feature>
<reference evidence="6 7" key="1">
    <citation type="submission" date="2020-03" db="EMBL/GenBank/DDBJ databases">
        <title>Draft Genome Sequence of Cudoniella acicularis.</title>
        <authorList>
            <person name="Buettner E."/>
            <person name="Kellner H."/>
        </authorList>
    </citation>
    <scope>NUCLEOTIDE SEQUENCE [LARGE SCALE GENOMIC DNA]</scope>
    <source>
        <strain evidence="6 7">DSM 108380</strain>
    </source>
</reference>
<evidence type="ECO:0000256" key="1">
    <source>
        <dbReference type="ARBA" id="ARBA00004141"/>
    </source>
</evidence>
<evidence type="ECO:0000256" key="2">
    <source>
        <dbReference type="ARBA" id="ARBA00022692"/>
    </source>
</evidence>
<dbReference type="Proteomes" id="UP000566819">
    <property type="component" value="Unassembled WGS sequence"/>
</dbReference>